<dbReference type="AlphaFoldDB" id="A0AAD4KR90"/>
<evidence type="ECO:0000313" key="3">
    <source>
        <dbReference type="Proteomes" id="UP001201262"/>
    </source>
</evidence>
<comment type="caution">
    <text evidence="2">The sequence shown here is derived from an EMBL/GenBank/DDBJ whole genome shotgun (WGS) entry which is preliminary data.</text>
</comment>
<dbReference type="GeneID" id="70252083"/>
<feature type="compositionally biased region" description="Low complexity" evidence="1">
    <location>
        <begin position="61"/>
        <end position="75"/>
    </location>
</feature>
<dbReference type="Proteomes" id="UP001201262">
    <property type="component" value="Unassembled WGS sequence"/>
</dbReference>
<proteinExistence type="predicted"/>
<dbReference type="EMBL" id="JAJTJA010000006">
    <property type="protein sequence ID" value="KAH8697511.1"/>
    <property type="molecule type" value="Genomic_DNA"/>
</dbReference>
<evidence type="ECO:0000313" key="2">
    <source>
        <dbReference type="EMBL" id="KAH8697511.1"/>
    </source>
</evidence>
<keyword evidence="3" id="KW-1185">Reference proteome</keyword>
<accession>A0AAD4KR90</accession>
<gene>
    <name evidence="2" type="ORF">BGW36DRAFT_450182</name>
</gene>
<feature type="region of interest" description="Disordered" evidence="1">
    <location>
        <begin position="60"/>
        <end position="102"/>
    </location>
</feature>
<dbReference type="RefSeq" id="XP_046072212.1">
    <property type="nucleotide sequence ID" value="XM_046221796.1"/>
</dbReference>
<reference evidence="2" key="1">
    <citation type="submission" date="2021-12" db="EMBL/GenBank/DDBJ databases">
        <title>Convergent genome expansion in fungi linked to evolution of root-endophyte symbiosis.</title>
        <authorList>
            <consortium name="DOE Joint Genome Institute"/>
            <person name="Ke Y.-H."/>
            <person name="Bonito G."/>
            <person name="Liao H.-L."/>
            <person name="Looney B."/>
            <person name="Rojas-Flechas A."/>
            <person name="Nash J."/>
            <person name="Hameed K."/>
            <person name="Schadt C."/>
            <person name="Martin F."/>
            <person name="Crous P.W."/>
            <person name="Miettinen O."/>
            <person name="Magnuson J.K."/>
            <person name="Labbe J."/>
            <person name="Jacobson D."/>
            <person name="Doktycz M.J."/>
            <person name="Veneault-Fourrey C."/>
            <person name="Kuo A."/>
            <person name="Mondo S."/>
            <person name="Calhoun S."/>
            <person name="Riley R."/>
            <person name="Ohm R."/>
            <person name="LaButti K."/>
            <person name="Andreopoulos B."/>
            <person name="Pangilinan J."/>
            <person name="Nolan M."/>
            <person name="Tritt A."/>
            <person name="Clum A."/>
            <person name="Lipzen A."/>
            <person name="Daum C."/>
            <person name="Barry K."/>
            <person name="Grigoriev I.V."/>
            <person name="Vilgalys R."/>
        </authorList>
    </citation>
    <scope>NUCLEOTIDE SEQUENCE</scope>
    <source>
        <strain evidence="2">PMI_201</strain>
    </source>
</reference>
<protein>
    <submittedName>
        <fullName evidence="2">Uncharacterized protein</fullName>
    </submittedName>
</protein>
<name>A0AAD4KR90_9EURO</name>
<sequence length="267" mass="29791">MGPREIVKEWPGLAKTGFDSVDTALQVPEDKAKKPGETYFLPSRPICVCAGHSVQTGCLAPPTQTQSPSPEQPASQPQPPAQNQPPTEAQPPKPPIAGQHMQRPMDRVGKGWFHEVQNVPVTGIEIWEGFWYAIEYWEIRKVQITWEDGHRRVFGTDLRAQRYNSFKLNPRGRERITNFTTRIGETEPCKHLNQPEPPLCGWFGWWHLLLLGAGEWDPPGIAPRILLAAVDCADGTYLGSVILGKESPEYTAVDPGLVVIAVRLIIH</sequence>
<evidence type="ECO:0000256" key="1">
    <source>
        <dbReference type="SAM" id="MobiDB-lite"/>
    </source>
</evidence>
<feature type="compositionally biased region" description="Pro residues" evidence="1">
    <location>
        <begin position="76"/>
        <end position="95"/>
    </location>
</feature>
<organism evidence="2 3">
    <name type="scientific">Talaromyces proteolyticus</name>
    <dbReference type="NCBI Taxonomy" id="1131652"/>
    <lineage>
        <taxon>Eukaryota</taxon>
        <taxon>Fungi</taxon>
        <taxon>Dikarya</taxon>
        <taxon>Ascomycota</taxon>
        <taxon>Pezizomycotina</taxon>
        <taxon>Eurotiomycetes</taxon>
        <taxon>Eurotiomycetidae</taxon>
        <taxon>Eurotiales</taxon>
        <taxon>Trichocomaceae</taxon>
        <taxon>Talaromyces</taxon>
        <taxon>Talaromyces sect. Bacilispori</taxon>
    </lineage>
</organism>